<evidence type="ECO:0000313" key="2">
    <source>
        <dbReference type="EMBL" id="PAV16342.1"/>
    </source>
</evidence>
<evidence type="ECO:0000313" key="3">
    <source>
        <dbReference type="Proteomes" id="UP000217199"/>
    </source>
</evidence>
<gene>
    <name evidence="2" type="ORF">PNOK_0796200</name>
</gene>
<keyword evidence="3" id="KW-1185">Reference proteome</keyword>
<evidence type="ECO:0000256" key="1">
    <source>
        <dbReference type="SAM" id="MobiDB-lite"/>
    </source>
</evidence>
<dbReference type="Gene3D" id="1.20.1280.50">
    <property type="match status" value="1"/>
</dbReference>
<protein>
    <submittedName>
        <fullName evidence="2">Uncharacterized protein</fullName>
    </submittedName>
</protein>
<dbReference type="Proteomes" id="UP000217199">
    <property type="component" value="Unassembled WGS sequence"/>
</dbReference>
<dbReference type="STRING" id="2282107.A0A286U9S8"/>
<proteinExistence type="predicted"/>
<comment type="caution">
    <text evidence="2">The sequence shown here is derived from an EMBL/GenBank/DDBJ whole genome shotgun (WGS) entry which is preliminary data.</text>
</comment>
<name>A0A286U9S8_9AGAM</name>
<accession>A0A286U9S8</accession>
<dbReference type="OrthoDB" id="3249706at2759"/>
<organism evidence="2 3">
    <name type="scientific">Pyrrhoderma noxium</name>
    <dbReference type="NCBI Taxonomy" id="2282107"/>
    <lineage>
        <taxon>Eukaryota</taxon>
        <taxon>Fungi</taxon>
        <taxon>Dikarya</taxon>
        <taxon>Basidiomycota</taxon>
        <taxon>Agaricomycotina</taxon>
        <taxon>Agaricomycetes</taxon>
        <taxon>Hymenochaetales</taxon>
        <taxon>Hymenochaetaceae</taxon>
        <taxon>Pyrrhoderma</taxon>
    </lineage>
</organism>
<dbReference type="InParanoid" id="A0A286U9S8"/>
<reference evidence="2 3" key="1">
    <citation type="journal article" date="2017" name="Mol. Ecol.">
        <title>Comparative and population genomic landscape of Phellinus noxius: A hypervariable fungus causing root rot in trees.</title>
        <authorList>
            <person name="Chung C.L."/>
            <person name="Lee T.J."/>
            <person name="Akiba M."/>
            <person name="Lee H.H."/>
            <person name="Kuo T.H."/>
            <person name="Liu D."/>
            <person name="Ke H.M."/>
            <person name="Yokoi T."/>
            <person name="Roa M.B."/>
            <person name="Lu M.J."/>
            <person name="Chang Y.Y."/>
            <person name="Ann P.J."/>
            <person name="Tsai J.N."/>
            <person name="Chen C.Y."/>
            <person name="Tzean S.S."/>
            <person name="Ota Y."/>
            <person name="Hattori T."/>
            <person name="Sahashi N."/>
            <person name="Liou R.F."/>
            <person name="Kikuchi T."/>
            <person name="Tsai I.J."/>
        </authorList>
    </citation>
    <scope>NUCLEOTIDE SEQUENCE [LARGE SCALE GENOMIC DNA]</scope>
    <source>
        <strain evidence="2 3">FFPRI411160</strain>
    </source>
</reference>
<feature type="region of interest" description="Disordered" evidence="1">
    <location>
        <begin position="1"/>
        <end position="20"/>
    </location>
</feature>
<dbReference type="EMBL" id="NBII01000008">
    <property type="protein sequence ID" value="PAV16342.1"/>
    <property type="molecule type" value="Genomic_DNA"/>
</dbReference>
<sequence>MKNNGLSSSDDSNDDSPSPRKTIDLTDDLWYLIFLRTLPSRPCFSPHDSPQLLTQVCRRWRQIAISSPLLWSTISLPPTSQSLTLGALHMFKLWLQRSSSCLLDIDLRNTNDILPWTISFELGELELYQELHDTLMCHKTRIRTLLRGYNQHFYNNIRSDTFPELVELFIVDPPEGKVCSPPVINLPSKLKSFSTFNTYNHFNPATRWPQLEHLEIWQTDNALAGLSIDDCLSILNQLPSLRSTGLYISVDDDTNRSSSFQNTVTLPNLQKLLISSLQVNISRLLSSISAPVLEVSGFDGCASAEFFTVLPDFFRQCSKTITFVALGQIGVVNVSLLASLAELPLDVTVAACSSSFDGHAFQRAEGQRRSNPTQTENPYDCSLSNHLLSIAYTSPEMWFENHESSESYHFPARTFRDYAMWNPTAPRPARSAMELAQQGSVQVSICKGNIEHHSSFIKTFVS</sequence>
<dbReference type="AlphaFoldDB" id="A0A286U9S8"/>